<dbReference type="Pfam" id="PF00403">
    <property type="entry name" value="HMA"/>
    <property type="match status" value="1"/>
</dbReference>
<dbReference type="InterPro" id="IPR006121">
    <property type="entry name" value="HMA_dom"/>
</dbReference>
<accession>A0ABP0TP18</accession>
<sequence length="193" mass="22165">MGQSGSYCTQCQSPISYWGSTMADQSCNCDSRWPPWNGPEYNYDCSGSYFRPIYHQLGGGGGGGGGGAPRSFCENDNNPSPYYVRGDERPLDRCYPEQSKTWNRSPQRCNKNDEKRRRPKCITVELWVPLCCDKCERKVREHLEDMEGVEKVKLDQSTKKVTVTGDIRPAFALSRAQRRKPESTFWDMRHCRK</sequence>
<evidence type="ECO:0000313" key="4">
    <source>
        <dbReference type="Proteomes" id="UP001497512"/>
    </source>
</evidence>
<dbReference type="PANTHER" id="PTHR22814">
    <property type="entry name" value="COPPER TRANSPORT PROTEIN ATOX1-RELATED"/>
    <property type="match status" value="1"/>
</dbReference>
<dbReference type="CDD" id="cd00371">
    <property type="entry name" value="HMA"/>
    <property type="match status" value="1"/>
</dbReference>
<evidence type="ECO:0000313" key="3">
    <source>
        <dbReference type="EMBL" id="CAK9201466.1"/>
    </source>
</evidence>
<reference evidence="3" key="1">
    <citation type="submission" date="2024-02" db="EMBL/GenBank/DDBJ databases">
        <authorList>
            <consortium name="ELIXIR-Norway"/>
            <consortium name="Elixir Norway"/>
        </authorList>
    </citation>
    <scope>NUCLEOTIDE SEQUENCE</scope>
</reference>
<feature type="domain" description="HMA" evidence="2">
    <location>
        <begin position="121"/>
        <end position="189"/>
    </location>
</feature>
<dbReference type="Proteomes" id="UP001497512">
    <property type="component" value="Chromosome 13"/>
</dbReference>
<dbReference type="PANTHER" id="PTHR22814:SF336">
    <property type="entry name" value="HEAVY METAL-ASSOCIATED ISOPRENYLATED PLANT PROTEIN 23"/>
    <property type="match status" value="1"/>
</dbReference>
<keyword evidence="4" id="KW-1185">Reference proteome</keyword>
<evidence type="ECO:0000259" key="2">
    <source>
        <dbReference type="PROSITE" id="PS50846"/>
    </source>
</evidence>
<dbReference type="PROSITE" id="PS50846">
    <property type="entry name" value="HMA_2"/>
    <property type="match status" value="1"/>
</dbReference>
<dbReference type="Gene3D" id="3.30.70.100">
    <property type="match status" value="1"/>
</dbReference>
<dbReference type="SUPFAM" id="SSF55008">
    <property type="entry name" value="HMA, heavy metal-associated domain"/>
    <property type="match status" value="1"/>
</dbReference>
<keyword evidence="1" id="KW-0479">Metal-binding</keyword>
<organism evidence="3 4">
    <name type="scientific">Sphagnum troendelagicum</name>
    <dbReference type="NCBI Taxonomy" id="128251"/>
    <lineage>
        <taxon>Eukaryota</taxon>
        <taxon>Viridiplantae</taxon>
        <taxon>Streptophyta</taxon>
        <taxon>Embryophyta</taxon>
        <taxon>Bryophyta</taxon>
        <taxon>Sphagnophytina</taxon>
        <taxon>Sphagnopsida</taxon>
        <taxon>Sphagnales</taxon>
        <taxon>Sphagnaceae</taxon>
        <taxon>Sphagnum</taxon>
    </lineage>
</organism>
<dbReference type="EMBL" id="OZ019905">
    <property type="protein sequence ID" value="CAK9201466.1"/>
    <property type="molecule type" value="Genomic_DNA"/>
</dbReference>
<protein>
    <recommendedName>
        <fullName evidence="2">HMA domain-containing protein</fullName>
    </recommendedName>
</protein>
<gene>
    <name evidence="3" type="ORF">CSSPTR1EN2_LOCUS5921</name>
</gene>
<evidence type="ECO:0000256" key="1">
    <source>
        <dbReference type="ARBA" id="ARBA00022723"/>
    </source>
</evidence>
<dbReference type="InterPro" id="IPR036163">
    <property type="entry name" value="HMA_dom_sf"/>
</dbReference>
<proteinExistence type="predicted"/>
<name>A0ABP0TP18_9BRYO</name>